<dbReference type="AlphaFoldDB" id="V8QUY3"/>
<proteinExistence type="predicted"/>
<dbReference type="Pfam" id="PF09523">
    <property type="entry name" value="DUF2390"/>
    <property type="match status" value="1"/>
</dbReference>
<dbReference type="eggNOG" id="COG5589">
    <property type="taxonomic scope" value="Bacteria"/>
</dbReference>
<name>V8QUY3_9BURK</name>
<accession>V8QUY3</accession>
<evidence type="ECO:0000313" key="1">
    <source>
        <dbReference type="EMBL" id="ETF03105.1"/>
    </source>
</evidence>
<comment type="caution">
    <text evidence="1">The sequence shown here is derived from an EMBL/GenBank/DDBJ whole genome shotgun (WGS) entry which is preliminary data.</text>
</comment>
<sequence>MCDEHANADHWRFSLAVYRQEGVPAHCLQLQHRLGLDVNVLLLMFWAARLWGVAPDAAQIAQADETIRAWRDEVVQPLRQLRTRLKSGPPPAPDPQTDALRDSVKRLELDAERVEQDRLAQWVAARTAVQAAQRASEIEETRALQSDASVALLEQTAVRVVAFYEAQATTALLQGDALPDDPWLPLQHAHAIVMAAARVRTRRL</sequence>
<dbReference type="STRING" id="1424334.W822_09885"/>
<reference evidence="1 2" key="1">
    <citation type="journal article" date="2014" name="Genome Announc.">
        <title>Draft Genome Sequence of Advenella kashmirensis Strain W13003, a Polycyclic Aromatic Hydrocarbon-Degrading Bacterium.</title>
        <authorList>
            <person name="Wang X."/>
            <person name="Jin D."/>
            <person name="Zhou L."/>
            <person name="Wu L."/>
            <person name="An W."/>
            <person name="Zhao L."/>
        </authorList>
    </citation>
    <scope>NUCLEOTIDE SEQUENCE [LARGE SCALE GENOMIC DNA]</scope>
    <source>
        <strain evidence="1 2">W13003</strain>
    </source>
</reference>
<dbReference type="OrthoDB" id="8690258at2"/>
<protein>
    <recommendedName>
        <fullName evidence="3">TIGR02444 family protein</fullName>
    </recommendedName>
</protein>
<dbReference type="HOGENOM" id="CLU_1122739_0_0_4"/>
<evidence type="ECO:0008006" key="3">
    <source>
        <dbReference type="Google" id="ProtNLM"/>
    </source>
</evidence>
<dbReference type="InterPro" id="IPR012659">
    <property type="entry name" value="CHP02444"/>
</dbReference>
<gene>
    <name evidence="1" type="ORF">W822_09885</name>
</gene>
<dbReference type="PATRIC" id="fig|1424334.3.peg.1982"/>
<dbReference type="NCBIfam" id="TIGR02444">
    <property type="entry name" value="TIGR02444 family protein"/>
    <property type="match status" value="1"/>
</dbReference>
<dbReference type="RefSeq" id="WP_024004947.1">
    <property type="nucleotide sequence ID" value="NZ_KI650979.1"/>
</dbReference>
<organism evidence="1 2">
    <name type="scientific">Advenella kashmirensis W13003</name>
    <dbReference type="NCBI Taxonomy" id="1424334"/>
    <lineage>
        <taxon>Bacteria</taxon>
        <taxon>Pseudomonadati</taxon>
        <taxon>Pseudomonadota</taxon>
        <taxon>Betaproteobacteria</taxon>
        <taxon>Burkholderiales</taxon>
        <taxon>Alcaligenaceae</taxon>
    </lineage>
</organism>
<keyword evidence="2" id="KW-1185">Reference proteome</keyword>
<dbReference type="EMBL" id="AYXT01000009">
    <property type="protein sequence ID" value="ETF03105.1"/>
    <property type="molecule type" value="Genomic_DNA"/>
</dbReference>
<evidence type="ECO:0000313" key="2">
    <source>
        <dbReference type="Proteomes" id="UP000018733"/>
    </source>
</evidence>
<dbReference type="Proteomes" id="UP000018733">
    <property type="component" value="Unassembled WGS sequence"/>
</dbReference>